<feature type="region of interest" description="Disordered" evidence="1">
    <location>
        <begin position="144"/>
        <end position="181"/>
    </location>
</feature>
<reference evidence="3" key="1">
    <citation type="journal article" date="2020" name="Nature">
        <title>Giant virus diversity and host interactions through global metagenomics.</title>
        <authorList>
            <person name="Schulz F."/>
            <person name="Roux S."/>
            <person name="Paez-Espino D."/>
            <person name="Jungbluth S."/>
            <person name="Walsh D.A."/>
            <person name="Denef V.J."/>
            <person name="McMahon K.D."/>
            <person name="Konstantinidis K.T."/>
            <person name="Eloe-Fadrosh E.A."/>
            <person name="Kyrpides N.C."/>
            <person name="Woyke T."/>
        </authorList>
    </citation>
    <scope>NUCLEOTIDE SEQUENCE</scope>
    <source>
        <strain evidence="3">GVMAG-M-3300023184-161</strain>
    </source>
</reference>
<feature type="transmembrane region" description="Helical" evidence="2">
    <location>
        <begin position="65"/>
        <end position="87"/>
    </location>
</feature>
<dbReference type="EMBL" id="MN739997">
    <property type="protein sequence ID" value="QHT82129.1"/>
    <property type="molecule type" value="Genomic_DNA"/>
</dbReference>
<accession>A0A6C0HNR9</accession>
<keyword evidence="2" id="KW-0472">Membrane</keyword>
<name>A0A6C0HNR9_9ZZZZ</name>
<protein>
    <submittedName>
        <fullName evidence="3">Uncharacterized protein</fullName>
    </submittedName>
</protein>
<feature type="compositionally biased region" description="Polar residues" evidence="1">
    <location>
        <begin position="159"/>
        <end position="179"/>
    </location>
</feature>
<organism evidence="3">
    <name type="scientific">viral metagenome</name>
    <dbReference type="NCBI Taxonomy" id="1070528"/>
    <lineage>
        <taxon>unclassified sequences</taxon>
        <taxon>metagenomes</taxon>
        <taxon>organismal metagenomes</taxon>
    </lineage>
</organism>
<feature type="transmembrane region" description="Helical" evidence="2">
    <location>
        <begin position="102"/>
        <end position="121"/>
    </location>
</feature>
<feature type="compositionally biased region" description="Polar residues" evidence="1">
    <location>
        <begin position="201"/>
        <end position="227"/>
    </location>
</feature>
<keyword evidence="2" id="KW-0812">Transmembrane</keyword>
<keyword evidence="2" id="KW-1133">Transmembrane helix</keyword>
<proteinExistence type="predicted"/>
<evidence type="ECO:0000313" key="3">
    <source>
        <dbReference type="EMBL" id="QHT82129.1"/>
    </source>
</evidence>
<evidence type="ECO:0000256" key="1">
    <source>
        <dbReference type="SAM" id="MobiDB-lite"/>
    </source>
</evidence>
<dbReference type="AlphaFoldDB" id="A0A6C0HNR9"/>
<sequence length="236" mass="26284">MDEPEIVISNTPEKNGFFSYVFNFDTENKNAIFNMLQYGALSIIPVILTLRLIKSIIPEDDETKGSLEITFEVIAQLSVLILAVWYTNKIIRYIPTYTGSPYSSFSETSAIIPFVIILITMQTKLGAKVNLLVDRVTEYIRGSTGVEAPPQQQQQQQQHISTPDNLPRYQPNNHPQQSDGYDVLKLLPSNKQLTAMPEHISNMSNSTGNSRNQTTVTTALNEPTASNEGGGGWSAW</sequence>
<feature type="transmembrane region" description="Helical" evidence="2">
    <location>
        <begin position="31"/>
        <end position="53"/>
    </location>
</feature>
<evidence type="ECO:0000256" key="2">
    <source>
        <dbReference type="SAM" id="Phobius"/>
    </source>
</evidence>
<feature type="region of interest" description="Disordered" evidence="1">
    <location>
        <begin position="200"/>
        <end position="236"/>
    </location>
</feature>